<evidence type="ECO:0000256" key="5">
    <source>
        <dbReference type="ARBA" id="ARBA00023054"/>
    </source>
</evidence>
<dbReference type="RefSeq" id="WP_285065393.1">
    <property type="nucleotide sequence ID" value="NZ_JASOOE010000003.1"/>
</dbReference>
<gene>
    <name evidence="9" type="ORF">QP433_02060</name>
</gene>
<keyword evidence="5 7" id="KW-0175">Coiled coil</keyword>
<dbReference type="PANTHER" id="PTHR35794">
    <property type="entry name" value="CELL DIVISION PROTEIN DIVIVA"/>
    <property type="match status" value="1"/>
</dbReference>
<evidence type="ECO:0000256" key="7">
    <source>
        <dbReference type="SAM" id="Coils"/>
    </source>
</evidence>
<comment type="caution">
    <text evidence="9">The sequence shown here is derived from an EMBL/GenBank/DDBJ whole genome shotgun (WGS) entry which is preliminary data.</text>
</comment>
<feature type="compositionally biased region" description="Acidic residues" evidence="8">
    <location>
        <begin position="268"/>
        <end position="277"/>
    </location>
</feature>
<evidence type="ECO:0000256" key="6">
    <source>
        <dbReference type="ARBA" id="ARBA00023306"/>
    </source>
</evidence>
<dbReference type="GO" id="GO:0051301">
    <property type="term" value="P:cell division"/>
    <property type="evidence" value="ECO:0007669"/>
    <property type="project" value="UniProtKB-KW"/>
</dbReference>
<evidence type="ECO:0000313" key="9">
    <source>
        <dbReference type="EMBL" id="MDK7186757.1"/>
    </source>
</evidence>
<keyword evidence="6" id="KW-0131">Cell cycle</keyword>
<sequence length="277" mass="31762">MAVTPNDILNKEFSNKFRGYDPEQVNDFLDIIRVQLEKALEENKQLAKDLTDANDKINYFNQLQESLNSSIIIAQEAADRLKQNARKEAELILYEAERDADRILRDASDQSSHIFSEVENLREKVSVYRENVRQEMQASLNLLSLNDYDELFEGTPLYTAQNYKDQTAEESQAIAKQKADELLAEADQSVELDNEMPETGIPEVSEFEEITVEEIHPTSTMTVDEEVSDVNSIDETQVFDWTQINESSDSEGESNQDNFGQTIRIDLPVEDEYNEDN</sequence>
<evidence type="ECO:0000256" key="1">
    <source>
        <dbReference type="ARBA" id="ARBA00004496"/>
    </source>
</evidence>
<evidence type="ECO:0000256" key="3">
    <source>
        <dbReference type="ARBA" id="ARBA00022490"/>
    </source>
</evidence>
<evidence type="ECO:0000256" key="8">
    <source>
        <dbReference type="SAM" id="MobiDB-lite"/>
    </source>
</evidence>
<evidence type="ECO:0000313" key="10">
    <source>
        <dbReference type="Proteomes" id="UP001229251"/>
    </source>
</evidence>
<dbReference type="Proteomes" id="UP001229251">
    <property type="component" value="Unassembled WGS sequence"/>
</dbReference>
<dbReference type="Gene3D" id="6.10.250.660">
    <property type="match status" value="1"/>
</dbReference>
<protein>
    <submittedName>
        <fullName evidence="9">DivIVA domain-containing protein</fullName>
    </submittedName>
</protein>
<comment type="similarity">
    <text evidence="2">Belongs to the DivIVA family.</text>
</comment>
<dbReference type="InterPro" id="IPR007793">
    <property type="entry name" value="DivIVA_fam"/>
</dbReference>
<accession>A0AAJ1Q325</accession>
<keyword evidence="4" id="KW-0132">Cell division</keyword>
<name>A0AAJ1Q325_9LACT</name>
<evidence type="ECO:0000256" key="4">
    <source>
        <dbReference type="ARBA" id="ARBA00022618"/>
    </source>
</evidence>
<dbReference type="NCBIfam" id="TIGR03544">
    <property type="entry name" value="DivI1A_domain"/>
    <property type="match status" value="1"/>
</dbReference>
<dbReference type="InterPro" id="IPR019933">
    <property type="entry name" value="DivIVA_domain"/>
</dbReference>
<keyword evidence="3" id="KW-0963">Cytoplasm</keyword>
<dbReference type="Pfam" id="PF05103">
    <property type="entry name" value="DivIVA"/>
    <property type="match status" value="1"/>
</dbReference>
<dbReference type="PANTHER" id="PTHR35794:SF2">
    <property type="entry name" value="CELL DIVISION PROTEIN DIVIVA"/>
    <property type="match status" value="1"/>
</dbReference>
<organism evidence="9 10">
    <name type="scientific">Facklamia hominis</name>
    <dbReference type="NCBI Taxonomy" id="178214"/>
    <lineage>
        <taxon>Bacteria</taxon>
        <taxon>Bacillati</taxon>
        <taxon>Bacillota</taxon>
        <taxon>Bacilli</taxon>
        <taxon>Lactobacillales</taxon>
        <taxon>Aerococcaceae</taxon>
        <taxon>Facklamia</taxon>
    </lineage>
</organism>
<evidence type="ECO:0000256" key="2">
    <source>
        <dbReference type="ARBA" id="ARBA00009008"/>
    </source>
</evidence>
<feature type="region of interest" description="Disordered" evidence="8">
    <location>
        <begin position="243"/>
        <end position="277"/>
    </location>
</feature>
<proteinExistence type="inferred from homology"/>
<reference evidence="9" key="1">
    <citation type="submission" date="2023-05" db="EMBL/GenBank/DDBJ databases">
        <title>Cataloging the Phylogenetic Diversity of Human Bladder Bacteria.</title>
        <authorList>
            <person name="Du J."/>
        </authorList>
    </citation>
    <scope>NUCLEOTIDE SEQUENCE</scope>
    <source>
        <strain evidence="9">UMB1231</strain>
    </source>
</reference>
<dbReference type="AlphaFoldDB" id="A0AAJ1Q325"/>
<comment type="subcellular location">
    <subcellularLocation>
        <location evidence="1">Cytoplasm</location>
    </subcellularLocation>
</comment>
<dbReference type="GO" id="GO:0005737">
    <property type="term" value="C:cytoplasm"/>
    <property type="evidence" value="ECO:0007669"/>
    <property type="project" value="UniProtKB-SubCell"/>
</dbReference>
<feature type="coiled-coil region" evidence="7">
    <location>
        <begin position="29"/>
        <end position="56"/>
    </location>
</feature>
<dbReference type="EMBL" id="JASOOE010000003">
    <property type="protein sequence ID" value="MDK7186757.1"/>
    <property type="molecule type" value="Genomic_DNA"/>
</dbReference>